<dbReference type="AlphaFoldDB" id="A0A7Y4E4Q0"/>
<comment type="caution">
    <text evidence="3">The sequence shown here is derived from an EMBL/GenBank/DDBJ whole genome shotgun (WGS) entry which is preliminary data.</text>
</comment>
<reference evidence="3 4" key="1">
    <citation type="submission" date="2019-08" db="EMBL/GenBank/DDBJ databases">
        <title>Draft genome sequencing and comparative genomics of hatchery-associated Vibrios.</title>
        <authorList>
            <person name="Kehlet-Delgado H."/>
            <person name="Mueller R.S."/>
        </authorList>
    </citation>
    <scope>NUCLEOTIDE SEQUENCE [LARGE SCALE GENOMIC DNA]</scope>
    <source>
        <strain evidence="3 4">00-78-3</strain>
    </source>
</reference>
<feature type="transmembrane region" description="Helical" evidence="1">
    <location>
        <begin position="6"/>
        <end position="24"/>
    </location>
</feature>
<keyword evidence="1" id="KW-0472">Membrane</keyword>
<accession>A0A7Y4E4Q0</accession>
<keyword evidence="1" id="KW-1133">Transmembrane helix</keyword>
<proteinExistence type="predicted"/>
<evidence type="ECO:0000313" key="4">
    <source>
        <dbReference type="Proteomes" id="UP000572072"/>
    </source>
</evidence>
<dbReference type="EMBL" id="VTYN01000065">
    <property type="protein sequence ID" value="NOH51249.1"/>
    <property type="molecule type" value="Genomic_DNA"/>
</dbReference>
<evidence type="ECO:0000313" key="3">
    <source>
        <dbReference type="EMBL" id="NOH51249.1"/>
    </source>
</evidence>
<feature type="non-terminal residue" evidence="3">
    <location>
        <position position="26"/>
    </location>
</feature>
<sequence length="26" mass="3006">MNIFEAFLNVLAQVWYLVPLLLIVSV</sequence>
<evidence type="ECO:0000313" key="2">
    <source>
        <dbReference type="EMBL" id="NOH50882.1"/>
    </source>
</evidence>
<organism evidence="3 4">
    <name type="scientific">Vibrio rotiferianus</name>
    <dbReference type="NCBI Taxonomy" id="190895"/>
    <lineage>
        <taxon>Bacteria</taxon>
        <taxon>Pseudomonadati</taxon>
        <taxon>Pseudomonadota</taxon>
        <taxon>Gammaproteobacteria</taxon>
        <taxon>Vibrionales</taxon>
        <taxon>Vibrionaceae</taxon>
        <taxon>Vibrio</taxon>
    </lineage>
</organism>
<name>A0A7Y4E4Q0_9VIBR</name>
<keyword evidence="1" id="KW-0812">Transmembrane</keyword>
<evidence type="ECO:0000256" key="1">
    <source>
        <dbReference type="SAM" id="Phobius"/>
    </source>
</evidence>
<protein>
    <submittedName>
        <fullName evidence="3">Nuclease</fullName>
    </submittedName>
</protein>
<dbReference type="EMBL" id="VTYN01000041">
    <property type="protein sequence ID" value="NOH50882.1"/>
    <property type="molecule type" value="Genomic_DNA"/>
</dbReference>
<gene>
    <name evidence="2" type="ORF">F0262_22935</name>
    <name evidence="3" type="ORF">F0262_24990</name>
</gene>
<dbReference type="Proteomes" id="UP000572072">
    <property type="component" value="Unassembled WGS sequence"/>
</dbReference>